<evidence type="ECO:0000256" key="1">
    <source>
        <dbReference type="SAM" id="MobiDB-lite"/>
    </source>
</evidence>
<dbReference type="Gramene" id="C.cajan_31461.t">
    <property type="protein sequence ID" value="C.cajan_31461.t"/>
    <property type="gene ID" value="C.cajan_31461"/>
</dbReference>
<dbReference type="OMA" id="HINLQCI"/>
<dbReference type="Proteomes" id="UP000075243">
    <property type="component" value="Unassembled WGS sequence"/>
</dbReference>
<dbReference type="InterPro" id="IPR021109">
    <property type="entry name" value="Peptidase_aspartic_dom_sf"/>
</dbReference>
<feature type="region of interest" description="Disordered" evidence="1">
    <location>
        <begin position="1"/>
        <end position="44"/>
    </location>
</feature>
<sequence length="350" mass="39341">MGNQARQGGNYGGNYGKNWQSHPSTGWNQNDIAQSSRPPMQRPNLYDRQSKLEETLNQFMQVSISNHKSTEASIKNLEIQVGQLAKQLAENSGGNFSANTHTNPKENCSAITTRGDKRVGVLEDEEEQQEKEVEMREGEGEELAEEVAVKKSKSQLARELKMKPKVSSTKDMPYPPAPSKKDKEKQFARFMELFKKLQINIPFSEALEQMPTYAKFMKDLLTKKRKFIEQEIIELEAGCSAIIQKNLPPKFKDPGSFTIPITIGDLSVGRALLDLGESINLMPLSMLDRVGQVVVKPTRMTLQLADRSIKYPYGVIENMLVKVDKFIFPADFVVMDMEEDSVIPIILGGP</sequence>
<evidence type="ECO:0008006" key="4">
    <source>
        <dbReference type="Google" id="ProtNLM"/>
    </source>
</evidence>
<organism evidence="2 3">
    <name type="scientific">Cajanus cajan</name>
    <name type="common">Pigeon pea</name>
    <name type="synonym">Cajanus indicus</name>
    <dbReference type="NCBI Taxonomy" id="3821"/>
    <lineage>
        <taxon>Eukaryota</taxon>
        <taxon>Viridiplantae</taxon>
        <taxon>Streptophyta</taxon>
        <taxon>Embryophyta</taxon>
        <taxon>Tracheophyta</taxon>
        <taxon>Spermatophyta</taxon>
        <taxon>Magnoliopsida</taxon>
        <taxon>eudicotyledons</taxon>
        <taxon>Gunneridae</taxon>
        <taxon>Pentapetalae</taxon>
        <taxon>rosids</taxon>
        <taxon>fabids</taxon>
        <taxon>Fabales</taxon>
        <taxon>Fabaceae</taxon>
        <taxon>Papilionoideae</taxon>
        <taxon>50 kb inversion clade</taxon>
        <taxon>NPAAA clade</taxon>
        <taxon>indigoferoid/millettioid clade</taxon>
        <taxon>Phaseoleae</taxon>
        <taxon>Cajanus</taxon>
    </lineage>
</organism>
<feature type="region of interest" description="Disordered" evidence="1">
    <location>
        <begin position="158"/>
        <end position="182"/>
    </location>
</feature>
<dbReference type="AlphaFoldDB" id="A0A151RX06"/>
<dbReference type="EMBL" id="KQ483539">
    <property type="protein sequence ID" value="KYP47034.1"/>
    <property type="molecule type" value="Genomic_DNA"/>
</dbReference>
<dbReference type="PANTHER" id="PTHR33067">
    <property type="entry name" value="RNA-DIRECTED DNA POLYMERASE-RELATED"/>
    <property type="match status" value="1"/>
</dbReference>
<dbReference type="CDD" id="cd00303">
    <property type="entry name" value="retropepsin_like"/>
    <property type="match status" value="1"/>
</dbReference>
<keyword evidence="3" id="KW-1185">Reference proteome</keyword>
<evidence type="ECO:0000313" key="2">
    <source>
        <dbReference type="EMBL" id="KYP47034.1"/>
    </source>
</evidence>
<evidence type="ECO:0000313" key="3">
    <source>
        <dbReference type="Proteomes" id="UP000075243"/>
    </source>
</evidence>
<proteinExistence type="predicted"/>
<dbReference type="Gene3D" id="2.40.70.10">
    <property type="entry name" value="Acid Proteases"/>
    <property type="match status" value="1"/>
</dbReference>
<dbReference type="PANTHER" id="PTHR33067:SF39">
    <property type="entry name" value="TRANSCRIPTION FACTOR INTERACTOR AND REGULATOR CCHC(ZN) FAMILY"/>
    <property type="match status" value="1"/>
</dbReference>
<feature type="compositionally biased region" description="Polar residues" evidence="1">
    <location>
        <begin position="17"/>
        <end position="38"/>
    </location>
</feature>
<accession>A0A151RX06</accession>
<reference evidence="2" key="1">
    <citation type="journal article" date="2012" name="Nat. Biotechnol.">
        <title>Draft genome sequence of pigeonpea (Cajanus cajan), an orphan legume crop of resource-poor farmers.</title>
        <authorList>
            <person name="Varshney R.K."/>
            <person name="Chen W."/>
            <person name="Li Y."/>
            <person name="Bharti A.K."/>
            <person name="Saxena R.K."/>
            <person name="Schlueter J.A."/>
            <person name="Donoghue M.T."/>
            <person name="Azam S."/>
            <person name="Fan G."/>
            <person name="Whaley A.M."/>
            <person name="Farmer A.D."/>
            <person name="Sheridan J."/>
            <person name="Iwata A."/>
            <person name="Tuteja R."/>
            <person name="Penmetsa R.V."/>
            <person name="Wu W."/>
            <person name="Upadhyaya H.D."/>
            <person name="Yang S.P."/>
            <person name="Shah T."/>
            <person name="Saxena K.B."/>
            <person name="Michael T."/>
            <person name="McCombie W.R."/>
            <person name="Yang B."/>
            <person name="Zhang G."/>
            <person name="Yang H."/>
            <person name="Wang J."/>
            <person name="Spillane C."/>
            <person name="Cook D.R."/>
            <person name="May G.D."/>
            <person name="Xu X."/>
            <person name="Jackson S.A."/>
        </authorList>
    </citation>
    <scope>NUCLEOTIDE SEQUENCE [LARGE SCALE GENOMIC DNA]</scope>
</reference>
<name>A0A151RX06_CAJCA</name>
<protein>
    <recommendedName>
        <fullName evidence="4">Aspartic peptidase DDI1-type domain-containing protein</fullName>
    </recommendedName>
</protein>
<gene>
    <name evidence="2" type="ORF">KK1_031338</name>
</gene>